<sequence>MNMAAYKGMRWKVHPLFVGLMALSYWTPYFQQMVLLFGCVLLHELAHVAAAVSYGYRVKTIEILPFGGVARLEHGSLGWHPKHETVIAIVGPLTNFLILFLVILLQQLNWIHDATASYLAEINLMLAFFNLLPALPLDGGRILRAAYSCTLGFQKATVVAITMAFVLSACLMSLGLLALWAGFVQVGMVTLGAFLLTAAWQLRKQIQYDTIRFLDAKRRQRFARPLPVRSLAATANTPLLKVLSQFAPDAYHVVYVKDQATQNMRILMEEDLLEAARRPGAIRMPLGQIFEGD</sequence>
<gene>
    <name evidence="14" type="ORF">skT53_00660</name>
</gene>
<evidence type="ECO:0000256" key="12">
    <source>
        <dbReference type="SAM" id="Phobius"/>
    </source>
</evidence>
<evidence type="ECO:0000256" key="1">
    <source>
        <dbReference type="ARBA" id="ARBA00001947"/>
    </source>
</evidence>
<feature type="transmembrane region" description="Helical" evidence="12">
    <location>
        <begin position="34"/>
        <end position="56"/>
    </location>
</feature>
<dbReference type="GO" id="GO:0046872">
    <property type="term" value="F:metal ion binding"/>
    <property type="evidence" value="ECO:0007669"/>
    <property type="project" value="UniProtKB-KW"/>
</dbReference>
<evidence type="ECO:0000256" key="8">
    <source>
        <dbReference type="ARBA" id="ARBA00022833"/>
    </source>
</evidence>
<dbReference type="PANTHER" id="PTHR39188:SF3">
    <property type="entry name" value="STAGE IV SPORULATION PROTEIN FB"/>
    <property type="match status" value="1"/>
</dbReference>
<evidence type="ECO:0000256" key="4">
    <source>
        <dbReference type="ARBA" id="ARBA00022670"/>
    </source>
</evidence>
<evidence type="ECO:0000256" key="9">
    <source>
        <dbReference type="ARBA" id="ARBA00022989"/>
    </source>
</evidence>
<dbReference type="Pfam" id="PF02163">
    <property type="entry name" value="Peptidase_M50"/>
    <property type="match status" value="2"/>
</dbReference>
<evidence type="ECO:0000313" key="14">
    <source>
        <dbReference type="EMBL" id="BCJ85081.1"/>
    </source>
</evidence>
<feature type="transmembrane region" description="Helical" evidence="12">
    <location>
        <begin position="86"/>
        <end position="105"/>
    </location>
</feature>
<keyword evidence="4" id="KW-0645">Protease</keyword>
<keyword evidence="8" id="KW-0862">Zinc</keyword>
<comment type="cofactor">
    <cofactor evidence="1">
        <name>Zn(2+)</name>
        <dbReference type="ChEBI" id="CHEBI:29105"/>
    </cofactor>
</comment>
<dbReference type="InterPro" id="IPR008915">
    <property type="entry name" value="Peptidase_M50"/>
</dbReference>
<feature type="transmembrane region" description="Helical" evidence="12">
    <location>
        <begin position="156"/>
        <end position="177"/>
    </location>
</feature>
<evidence type="ECO:0000313" key="15">
    <source>
        <dbReference type="Proteomes" id="UP000593802"/>
    </source>
</evidence>
<feature type="domain" description="Peptidase M50" evidence="13">
    <location>
        <begin position="109"/>
        <end position="166"/>
    </location>
</feature>
<accession>A0A7I8DAZ2</accession>
<keyword evidence="7" id="KW-0378">Hydrolase</keyword>
<dbReference type="GO" id="GO:0006508">
    <property type="term" value="P:proteolysis"/>
    <property type="evidence" value="ECO:0007669"/>
    <property type="project" value="UniProtKB-KW"/>
</dbReference>
<dbReference type="AlphaFoldDB" id="A0A7I8DAZ2"/>
<keyword evidence="9 12" id="KW-1133">Transmembrane helix</keyword>
<dbReference type="GO" id="GO:0008237">
    <property type="term" value="F:metallopeptidase activity"/>
    <property type="evidence" value="ECO:0007669"/>
    <property type="project" value="UniProtKB-KW"/>
</dbReference>
<keyword evidence="15" id="KW-1185">Reference proteome</keyword>
<evidence type="ECO:0000256" key="10">
    <source>
        <dbReference type="ARBA" id="ARBA00023049"/>
    </source>
</evidence>
<dbReference type="KEGG" id="eff:skT53_00660"/>
<evidence type="ECO:0000256" key="5">
    <source>
        <dbReference type="ARBA" id="ARBA00022692"/>
    </source>
</evidence>
<dbReference type="PANTHER" id="PTHR39188">
    <property type="entry name" value="MEMBRANE-ASSOCIATED ZINC METALLOPROTEASE M50B"/>
    <property type="match status" value="1"/>
</dbReference>
<feature type="transmembrane region" description="Helical" evidence="12">
    <location>
        <begin position="183"/>
        <end position="202"/>
    </location>
</feature>
<evidence type="ECO:0000256" key="6">
    <source>
        <dbReference type="ARBA" id="ARBA00022723"/>
    </source>
</evidence>
<evidence type="ECO:0000256" key="11">
    <source>
        <dbReference type="ARBA" id="ARBA00023136"/>
    </source>
</evidence>
<comment type="similarity">
    <text evidence="3">Belongs to the peptidase M50B family.</text>
</comment>
<dbReference type="EMBL" id="AP023366">
    <property type="protein sequence ID" value="BCJ85081.1"/>
    <property type="molecule type" value="Genomic_DNA"/>
</dbReference>
<name>A0A7I8DAZ2_9BACL</name>
<evidence type="ECO:0000256" key="2">
    <source>
        <dbReference type="ARBA" id="ARBA00004141"/>
    </source>
</evidence>
<keyword evidence="11 12" id="KW-0472">Membrane</keyword>
<feature type="transmembrane region" description="Helical" evidence="12">
    <location>
        <begin position="117"/>
        <end position="135"/>
    </location>
</feature>
<proteinExistence type="inferred from homology"/>
<keyword evidence="5 12" id="KW-0812">Transmembrane</keyword>
<evidence type="ECO:0000259" key="13">
    <source>
        <dbReference type="Pfam" id="PF02163"/>
    </source>
</evidence>
<organism evidence="14 15">
    <name type="scientific">Effusibacillus dendaii</name>
    <dbReference type="NCBI Taxonomy" id="2743772"/>
    <lineage>
        <taxon>Bacteria</taxon>
        <taxon>Bacillati</taxon>
        <taxon>Bacillota</taxon>
        <taxon>Bacilli</taxon>
        <taxon>Bacillales</taxon>
        <taxon>Alicyclobacillaceae</taxon>
        <taxon>Effusibacillus</taxon>
    </lineage>
</organism>
<dbReference type="GO" id="GO:0016020">
    <property type="term" value="C:membrane"/>
    <property type="evidence" value="ECO:0007669"/>
    <property type="project" value="UniProtKB-SubCell"/>
</dbReference>
<keyword evidence="10" id="KW-0482">Metalloprotease</keyword>
<reference evidence="14 15" key="1">
    <citation type="submission" date="2020-08" db="EMBL/GenBank/DDBJ databases">
        <title>Complete Genome Sequence of Effusibacillus dendaii Strain skT53, Isolated from Farmland soil.</title>
        <authorList>
            <person name="Konishi T."/>
            <person name="Kawasaki H."/>
        </authorList>
    </citation>
    <scope>NUCLEOTIDE SEQUENCE [LARGE SCALE GENOMIC DNA]</scope>
    <source>
        <strain evidence="15">skT53</strain>
    </source>
</reference>
<feature type="domain" description="Peptidase M50" evidence="13">
    <location>
        <begin position="33"/>
        <end position="106"/>
    </location>
</feature>
<dbReference type="CDD" id="cd06161">
    <property type="entry name" value="S2P-M50_SpoIVFB"/>
    <property type="match status" value="1"/>
</dbReference>
<evidence type="ECO:0000256" key="3">
    <source>
        <dbReference type="ARBA" id="ARBA00007931"/>
    </source>
</evidence>
<comment type="subcellular location">
    <subcellularLocation>
        <location evidence="2">Membrane</location>
        <topology evidence="2">Multi-pass membrane protein</topology>
    </subcellularLocation>
</comment>
<evidence type="ECO:0000256" key="7">
    <source>
        <dbReference type="ARBA" id="ARBA00022801"/>
    </source>
</evidence>
<keyword evidence="6" id="KW-0479">Metal-binding</keyword>
<protein>
    <submittedName>
        <fullName evidence="14">Peptidase M50</fullName>
    </submittedName>
</protein>
<dbReference type="Proteomes" id="UP000593802">
    <property type="component" value="Chromosome"/>
</dbReference>